<reference evidence="6" key="1">
    <citation type="submission" date="2022-11" db="UniProtKB">
        <authorList>
            <consortium name="WormBaseParasite"/>
        </authorList>
    </citation>
    <scope>IDENTIFICATION</scope>
</reference>
<feature type="compositionally biased region" description="Low complexity" evidence="2">
    <location>
        <begin position="231"/>
        <end position="241"/>
    </location>
</feature>
<feature type="region of interest" description="Disordered" evidence="2">
    <location>
        <begin position="127"/>
        <end position="256"/>
    </location>
</feature>
<evidence type="ECO:0000259" key="4">
    <source>
        <dbReference type="PROSITE" id="PS51670"/>
    </source>
</evidence>
<evidence type="ECO:0000313" key="6">
    <source>
        <dbReference type="WBParaSite" id="nRc.2.0.1.t24462-RA"/>
    </source>
</evidence>
<dbReference type="InterPro" id="IPR003582">
    <property type="entry name" value="ShKT_dom"/>
</dbReference>
<feature type="chain" id="PRO_5037162010" evidence="3">
    <location>
        <begin position="20"/>
        <end position="589"/>
    </location>
</feature>
<feature type="domain" description="ShKT" evidence="4">
    <location>
        <begin position="503"/>
        <end position="538"/>
    </location>
</feature>
<dbReference type="PROSITE" id="PS51670">
    <property type="entry name" value="SHKT"/>
    <property type="match status" value="1"/>
</dbReference>
<evidence type="ECO:0000313" key="5">
    <source>
        <dbReference type="Proteomes" id="UP000887565"/>
    </source>
</evidence>
<sequence>MTPIFLILVIFTSIALILGQSTPQQGPPPPMIDTPPLPPSTLATTPKPDGQVSGKEKDGKKHRLGGSSGKAIKNSTGTSAIPTTQSAGTNPTTPFVLDFGTPAPSSAAVGVSPNVQAPMPIADVPMAVSASSAAQASPANVQPSPQTGPIIASMAPQASQPSLVAPQASPPAAPTVTQASPPPTPMVPQASPPPSIAPQASPPMAPQASPPPAPMAPEASPSPAPVPPQAKPASASQASSPVVLQSNAAAPPKAGPTVAPKVKVAVQQPVSSSTLAPQVSKPDPAVIVTKQPVETKKSPTAVATTIAATLSLATLVMPSSTQAAAMPQVATSAVTLATSAPPATTQAMPQATISAALAASTVVASSVGGQMASTKAMPVSGDTTITSGASSQISDQDYAAAESSSSLGDSFAGQTLQKCAGKPHPVLVISKILKDKGIDKEFKDNMCRADYHISCNTPIWSGCQVTGAKKFCPKTCKISDCSALKAHGNDDKSKPVIKSKADCKDSSAVNCSSLYDRGDCFAMPGPLSSLCPKTCGFCEQDNGVAPFMPDQEKLYWWLSTYQDGKYSDYAQMLAEKESQLKENVNNGSC</sequence>
<accession>A0A915JE64</accession>
<evidence type="ECO:0000256" key="3">
    <source>
        <dbReference type="SAM" id="SignalP"/>
    </source>
</evidence>
<dbReference type="Pfam" id="PF01549">
    <property type="entry name" value="ShK"/>
    <property type="match status" value="2"/>
</dbReference>
<feature type="compositionally biased region" description="Pro residues" evidence="2">
    <location>
        <begin position="180"/>
        <end position="230"/>
    </location>
</feature>
<protein>
    <submittedName>
        <fullName evidence="6">ShKT domain-containing protein</fullName>
    </submittedName>
</protein>
<feature type="compositionally biased region" description="Pro residues" evidence="2">
    <location>
        <begin position="25"/>
        <end position="39"/>
    </location>
</feature>
<feature type="region of interest" description="Disordered" evidence="2">
    <location>
        <begin position="21"/>
        <end position="99"/>
    </location>
</feature>
<feature type="compositionally biased region" description="Polar residues" evidence="2">
    <location>
        <begin position="73"/>
        <end position="93"/>
    </location>
</feature>
<dbReference type="WBParaSite" id="nRc.2.0.1.t24462-RA">
    <property type="protein sequence ID" value="nRc.2.0.1.t24462-RA"/>
    <property type="gene ID" value="nRc.2.0.1.g24462"/>
</dbReference>
<keyword evidence="3" id="KW-0732">Signal</keyword>
<dbReference type="OMA" id="HTHAPAN"/>
<name>A0A915JE64_ROMCU</name>
<proteinExistence type="predicted"/>
<organism evidence="5 6">
    <name type="scientific">Romanomermis culicivorax</name>
    <name type="common">Nematode worm</name>
    <dbReference type="NCBI Taxonomy" id="13658"/>
    <lineage>
        <taxon>Eukaryota</taxon>
        <taxon>Metazoa</taxon>
        <taxon>Ecdysozoa</taxon>
        <taxon>Nematoda</taxon>
        <taxon>Enoplea</taxon>
        <taxon>Dorylaimia</taxon>
        <taxon>Mermithida</taxon>
        <taxon>Mermithoidea</taxon>
        <taxon>Mermithidae</taxon>
        <taxon>Romanomermis</taxon>
    </lineage>
</organism>
<comment type="caution">
    <text evidence="1">Lacks conserved residue(s) required for the propagation of feature annotation.</text>
</comment>
<evidence type="ECO:0000256" key="2">
    <source>
        <dbReference type="SAM" id="MobiDB-lite"/>
    </source>
</evidence>
<keyword evidence="5" id="KW-1185">Reference proteome</keyword>
<evidence type="ECO:0000256" key="1">
    <source>
        <dbReference type="PROSITE-ProRule" id="PRU01005"/>
    </source>
</evidence>
<dbReference type="Proteomes" id="UP000887565">
    <property type="component" value="Unplaced"/>
</dbReference>
<feature type="signal peptide" evidence="3">
    <location>
        <begin position="1"/>
        <end position="19"/>
    </location>
</feature>
<dbReference type="AlphaFoldDB" id="A0A915JE64"/>
<feature type="compositionally biased region" description="Low complexity" evidence="2">
    <location>
        <begin position="127"/>
        <end position="145"/>
    </location>
</feature>